<accession>A0A2T3YRW7</accession>
<protein>
    <submittedName>
        <fullName evidence="2">Uncharacterized protein</fullName>
    </submittedName>
</protein>
<dbReference type="AlphaFoldDB" id="A0A2T3YRW7"/>
<proteinExistence type="predicted"/>
<name>A0A2T3YRW7_TRIA4</name>
<evidence type="ECO:0000256" key="1">
    <source>
        <dbReference type="SAM" id="MobiDB-lite"/>
    </source>
</evidence>
<dbReference type="Proteomes" id="UP000240493">
    <property type="component" value="Unassembled WGS sequence"/>
</dbReference>
<dbReference type="EMBL" id="KZ679277">
    <property type="protein sequence ID" value="PTB35269.1"/>
    <property type="molecule type" value="Genomic_DNA"/>
</dbReference>
<evidence type="ECO:0000313" key="3">
    <source>
        <dbReference type="Proteomes" id="UP000240493"/>
    </source>
</evidence>
<gene>
    <name evidence="2" type="ORF">M441DRAFT_52250</name>
</gene>
<dbReference type="STRING" id="1042311.A0A2T3YRW7"/>
<evidence type="ECO:0000313" key="2">
    <source>
        <dbReference type="EMBL" id="PTB35269.1"/>
    </source>
</evidence>
<keyword evidence="3" id="KW-1185">Reference proteome</keyword>
<organism evidence="2 3">
    <name type="scientific">Trichoderma asperellum (strain ATCC 204424 / CBS 433.97 / NBRC 101777)</name>
    <dbReference type="NCBI Taxonomy" id="1042311"/>
    <lineage>
        <taxon>Eukaryota</taxon>
        <taxon>Fungi</taxon>
        <taxon>Dikarya</taxon>
        <taxon>Ascomycota</taxon>
        <taxon>Pezizomycotina</taxon>
        <taxon>Sordariomycetes</taxon>
        <taxon>Hypocreomycetidae</taxon>
        <taxon>Hypocreales</taxon>
        <taxon>Hypocreaceae</taxon>
        <taxon>Trichoderma</taxon>
    </lineage>
</organism>
<sequence length="437" mass="49252">MQDFPTHQDVVCKTPENTKASQNLSASKKAQQQDSKYGPARGAATNGPGSVSGIIDEGPFRPSPNQSSAKDPNLSVKASLEAETDDNGGEKEEEELGFKDASSFSSRLQSPTHVKTNEIGYKLASFYATKIRFADRYDILVWMTGKHLGDIEGRHLETMENVFRIISLLRHRLGKEEGDLPIYRFIERLRNPVEHPAISQILIGLETVSEEIIEELLAPGDEGSLSLFLVALEDLASDSQTHEFLQRVMPRIIEKCDGFQQTESNLAIHSRCILAEILVDSAQHERAKSVLRGTGRPLKNKVDSKSLLELPTINLVRRVAITFLRANDLEMCDKVIKRVVAIFDTGFAAEKESFHYLILIDFLISTTLEIQKRYEWERSRPWVERALSLSYSLFGLNHSRTKRIEKMLETHKVEQLFSVTTMRALLNYLCTSNTSNA</sequence>
<feature type="region of interest" description="Disordered" evidence="1">
    <location>
        <begin position="1"/>
        <end position="110"/>
    </location>
</feature>
<reference evidence="2 3" key="1">
    <citation type="submission" date="2016-07" db="EMBL/GenBank/DDBJ databases">
        <title>Multiple horizontal gene transfer events from other fungi enriched the ability of initially mycotrophic Trichoderma (Ascomycota) to feed on dead plant biomass.</title>
        <authorList>
            <consortium name="DOE Joint Genome Institute"/>
            <person name="Aerts A."/>
            <person name="Atanasova L."/>
            <person name="Chenthamara K."/>
            <person name="Zhang J."/>
            <person name="Grujic M."/>
            <person name="Henrissat B."/>
            <person name="Kuo A."/>
            <person name="Salamov A."/>
            <person name="Lipzen A."/>
            <person name="Labutti K."/>
            <person name="Barry K."/>
            <person name="Miao Y."/>
            <person name="Rahimi M.J."/>
            <person name="Shen Q."/>
            <person name="Grigoriev I.V."/>
            <person name="Kubicek C.P."/>
            <person name="Druzhinina I.S."/>
        </authorList>
    </citation>
    <scope>NUCLEOTIDE SEQUENCE [LARGE SCALE GENOMIC DNA]</scope>
    <source>
        <strain evidence="2 3">CBS 433.97</strain>
    </source>
</reference>
<feature type="compositionally biased region" description="Polar residues" evidence="1">
    <location>
        <begin position="15"/>
        <end position="35"/>
    </location>
</feature>
<feature type="compositionally biased region" description="Acidic residues" evidence="1">
    <location>
        <begin position="82"/>
        <end position="95"/>
    </location>
</feature>
<dbReference type="OrthoDB" id="5308957at2759"/>